<evidence type="ECO:0000313" key="3">
    <source>
        <dbReference type="Proteomes" id="UP000801492"/>
    </source>
</evidence>
<dbReference type="EMBL" id="VTPC01090598">
    <property type="protein sequence ID" value="KAF2882656.1"/>
    <property type="molecule type" value="Genomic_DNA"/>
</dbReference>
<gene>
    <name evidence="2" type="ORF">ILUMI_23520</name>
</gene>
<dbReference type="OrthoDB" id="411871at2759"/>
<name>A0A8K0CCA8_IGNLU</name>
<evidence type="ECO:0000256" key="1">
    <source>
        <dbReference type="SAM" id="MobiDB-lite"/>
    </source>
</evidence>
<reference evidence="2" key="1">
    <citation type="submission" date="2019-08" db="EMBL/GenBank/DDBJ databases">
        <title>The genome of the North American firefly Photinus pyralis.</title>
        <authorList>
            <consortium name="Photinus pyralis genome working group"/>
            <person name="Fallon T.R."/>
            <person name="Sander Lower S.E."/>
            <person name="Weng J.-K."/>
        </authorList>
    </citation>
    <scope>NUCLEOTIDE SEQUENCE</scope>
    <source>
        <strain evidence="2">TRF0915ILg1</strain>
        <tissue evidence="2">Whole body</tissue>
    </source>
</reference>
<evidence type="ECO:0000313" key="2">
    <source>
        <dbReference type="EMBL" id="KAF2882656.1"/>
    </source>
</evidence>
<dbReference type="Proteomes" id="UP000801492">
    <property type="component" value="Unassembled WGS sequence"/>
</dbReference>
<feature type="compositionally biased region" description="Basic and acidic residues" evidence="1">
    <location>
        <begin position="341"/>
        <end position="362"/>
    </location>
</feature>
<keyword evidence="3" id="KW-1185">Reference proteome</keyword>
<organism evidence="2 3">
    <name type="scientific">Ignelater luminosus</name>
    <name type="common">Cucubano</name>
    <name type="synonym">Pyrophorus luminosus</name>
    <dbReference type="NCBI Taxonomy" id="2038154"/>
    <lineage>
        <taxon>Eukaryota</taxon>
        <taxon>Metazoa</taxon>
        <taxon>Ecdysozoa</taxon>
        <taxon>Arthropoda</taxon>
        <taxon>Hexapoda</taxon>
        <taxon>Insecta</taxon>
        <taxon>Pterygota</taxon>
        <taxon>Neoptera</taxon>
        <taxon>Endopterygota</taxon>
        <taxon>Coleoptera</taxon>
        <taxon>Polyphaga</taxon>
        <taxon>Elateriformia</taxon>
        <taxon>Elateroidea</taxon>
        <taxon>Elateridae</taxon>
        <taxon>Agrypninae</taxon>
        <taxon>Pyrophorini</taxon>
        <taxon>Ignelater</taxon>
    </lineage>
</organism>
<dbReference type="AlphaFoldDB" id="A0A8K0CCA8"/>
<feature type="region of interest" description="Disordered" evidence="1">
    <location>
        <begin position="310"/>
        <end position="390"/>
    </location>
</feature>
<proteinExistence type="predicted"/>
<sequence length="390" mass="42738">MVSANQGMKLTRDTRIEPTRFINYLGVILDKHGTYDHHVTVVAKLARLMLNVKEPSSGRRAIGKSPKVGLAEGKLGIPNNTDGGTPGDHWCDLPGPASDDAKICVRSGGKGQIQTDDTEITTADESPQNTGIWTKRSTLIAQKSNTDKSKIFLNVANEKRYASNSPWSSQMGSTDYALTNGDCSDEEPFRKCLWSPAVRKSVHLLRKPEDLIQAAIVVANPNHDILFYAERATLTLVIATIKLRGSALRIANAYGLPSQAIEPYLEKIADTARYENLATPGTTKIGQATTHTAKDVTTVKSALSYDMELPVETPQPGHENHRRRVQYCPGRNSLDFSRNGKQREKGPHVQNSEENRASEVSKKSGPNQIKSPSFHRHHSGEDFTTATGSS</sequence>
<accession>A0A8K0CCA8</accession>
<comment type="caution">
    <text evidence="2">The sequence shown here is derived from an EMBL/GenBank/DDBJ whole genome shotgun (WGS) entry which is preliminary data.</text>
</comment>
<protein>
    <submittedName>
        <fullName evidence="2">Uncharacterized protein</fullName>
    </submittedName>
</protein>